<protein>
    <submittedName>
        <fullName evidence="18">TonB-dependent receptor</fullName>
    </submittedName>
</protein>
<evidence type="ECO:0000256" key="2">
    <source>
        <dbReference type="ARBA" id="ARBA00009810"/>
    </source>
</evidence>
<dbReference type="Pfam" id="PF07715">
    <property type="entry name" value="Plug"/>
    <property type="match status" value="1"/>
</dbReference>
<keyword evidence="4 14" id="KW-1134">Transmembrane beta strand</keyword>
<dbReference type="Gene3D" id="3.55.50.30">
    <property type="match status" value="1"/>
</dbReference>
<dbReference type="RefSeq" id="WP_168824316.1">
    <property type="nucleotide sequence ID" value="NZ_CP073013.1"/>
</dbReference>
<keyword evidence="3 14" id="KW-0813">Transport</keyword>
<dbReference type="EMBL" id="JABAEK010000005">
    <property type="protein sequence ID" value="NLQ17453.1"/>
    <property type="molecule type" value="Genomic_DNA"/>
</dbReference>
<keyword evidence="8" id="KW-0408">Iron</keyword>
<keyword evidence="6 14" id="KW-0812">Transmembrane</keyword>
<dbReference type="GO" id="GO:0038023">
    <property type="term" value="F:signaling receptor activity"/>
    <property type="evidence" value="ECO:0007669"/>
    <property type="project" value="InterPro"/>
</dbReference>
<dbReference type="InterPro" id="IPR036942">
    <property type="entry name" value="Beta-barrel_TonB_sf"/>
</dbReference>
<dbReference type="PROSITE" id="PS01156">
    <property type="entry name" value="TONB_DEPENDENT_REC_2"/>
    <property type="match status" value="1"/>
</dbReference>
<evidence type="ECO:0000256" key="1">
    <source>
        <dbReference type="ARBA" id="ARBA00004571"/>
    </source>
</evidence>
<evidence type="ECO:0000256" key="13">
    <source>
        <dbReference type="ARBA" id="ARBA00023237"/>
    </source>
</evidence>
<evidence type="ECO:0000256" key="3">
    <source>
        <dbReference type="ARBA" id="ARBA00022448"/>
    </source>
</evidence>
<comment type="subcellular location">
    <subcellularLocation>
        <location evidence="1 14">Cell outer membrane</location>
        <topology evidence="1 14">Multi-pass membrane protein</topology>
    </subcellularLocation>
</comment>
<evidence type="ECO:0000313" key="18">
    <source>
        <dbReference type="EMBL" id="NLQ17453.1"/>
    </source>
</evidence>
<evidence type="ECO:0000256" key="6">
    <source>
        <dbReference type="ARBA" id="ARBA00022692"/>
    </source>
</evidence>
<evidence type="ECO:0000256" key="16">
    <source>
        <dbReference type="RuleBase" id="RU003357"/>
    </source>
</evidence>
<evidence type="ECO:0000256" key="5">
    <source>
        <dbReference type="ARBA" id="ARBA00022496"/>
    </source>
</evidence>
<sequence length="817" mass="87991">MATQNNRFMTTCFLTTRFLKTPLQRAISAALIGTSLIVGAGVSSQAWAENTEQQQARQQVTIAAGDLGKTLTDIAAQYHIALSFNPVLTQGLKNNAVSGRFTPMELIDRLLQDSGLMMTSNQDGTYRLMDESHYTLSGLAVSADKIDNSVLTEYKGGQIESGGRLGVFGAQDSTNVPFSLVSYTNKAIEDQQLESIAEVLDNDASVQSGFGYGNYSEKFMIRGFGLDSDAISYGGLYGILPRQVVSTNAVESVQLLKGSSAFLNGVTPGGSGIGGAVNLEPKRADDKLTALTLDTTTEGQVGMSTDVARRFGSDKQWGVRVNALHRNGDSAIDNETREETSLSVGVDYRADRFNISSDVGYQKQTIDAGRSVVYVDSALTDIPSAPDANTNYAPSWADSELETLFAMVKADYELSENWSLNAALGANKNKEFGDYSSPTVSNLDGDATASRLTVPYESNTISSSVGLLGDLTTGQVTHQLNLAYSGFVNKTYSAYTMSGASNTNIYDPVDVAYPDVSTWADGDMENPNIRSKTDTKGLSFADTLGFMDDRLLVTAGVRYQEIKANNYNYDGSIDTTYDDSAISPIYGIVYKPSDAISLYANHIEALQQGATVGSTYANAGVSLKPYTSEQNEVGIKFEDGTLGAGAAVFEISKPEAYGEAGGTYGYYGEQRNRGLELSLFGEPLAGLRVNTSATWLDPKLNKTQNGTNDGNDAIGVAKYRLVLGGEYDLRTLQGLTLGGKVIRSGSQYVNSSNTLALDPWTRFDINARYESKIAQQAVTWRLNITNLMNEDYWASAAGGYLTQGNPREIKLSLSTEF</sequence>
<dbReference type="InterPro" id="IPR037066">
    <property type="entry name" value="Plug_dom_sf"/>
</dbReference>
<keyword evidence="7" id="KW-0732">Signal</keyword>
<keyword evidence="5" id="KW-0410">Iron transport</keyword>
<feature type="domain" description="Secretin/TonB short N-terminal" evidence="17">
    <location>
        <begin position="80"/>
        <end position="131"/>
    </location>
</feature>
<accession>A0A847R4N7</accession>
<evidence type="ECO:0000256" key="9">
    <source>
        <dbReference type="ARBA" id="ARBA00023065"/>
    </source>
</evidence>
<dbReference type="GO" id="GO:0015891">
    <property type="term" value="P:siderophore transport"/>
    <property type="evidence" value="ECO:0007669"/>
    <property type="project" value="InterPro"/>
</dbReference>
<dbReference type="GO" id="GO:0009279">
    <property type="term" value="C:cell outer membrane"/>
    <property type="evidence" value="ECO:0007669"/>
    <property type="project" value="UniProtKB-SubCell"/>
</dbReference>
<keyword evidence="13 14" id="KW-0998">Cell outer membrane</keyword>
<dbReference type="InterPro" id="IPR010105">
    <property type="entry name" value="TonB_sidphr_rcpt"/>
</dbReference>
<name>A0A847R4N7_9GAMM</name>
<dbReference type="InterPro" id="IPR012910">
    <property type="entry name" value="Plug_dom"/>
</dbReference>
<keyword evidence="19" id="KW-1185">Reference proteome</keyword>
<dbReference type="InterPro" id="IPR000531">
    <property type="entry name" value="Beta-barrel_TonB"/>
</dbReference>
<evidence type="ECO:0000256" key="8">
    <source>
        <dbReference type="ARBA" id="ARBA00023004"/>
    </source>
</evidence>
<dbReference type="InterPro" id="IPR010917">
    <property type="entry name" value="TonB_rcpt_CS"/>
</dbReference>
<dbReference type="Gene3D" id="2.40.170.20">
    <property type="entry name" value="TonB-dependent receptor, beta-barrel domain"/>
    <property type="match status" value="1"/>
</dbReference>
<dbReference type="PROSITE" id="PS52016">
    <property type="entry name" value="TONB_DEPENDENT_REC_3"/>
    <property type="match status" value="1"/>
</dbReference>
<evidence type="ECO:0000256" key="14">
    <source>
        <dbReference type="PROSITE-ProRule" id="PRU01360"/>
    </source>
</evidence>
<comment type="similarity">
    <text evidence="2 14 16">Belongs to the TonB-dependent receptor family.</text>
</comment>
<dbReference type="PANTHER" id="PTHR32552:SF82">
    <property type="entry name" value="FCUA PROTEIN"/>
    <property type="match status" value="1"/>
</dbReference>
<evidence type="ECO:0000256" key="15">
    <source>
        <dbReference type="PROSITE-ProRule" id="PRU10144"/>
    </source>
</evidence>
<feature type="short sequence motif" description="TonB C-terminal box" evidence="15">
    <location>
        <begin position="800"/>
        <end position="817"/>
    </location>
</feature>
<evidence type="ECO:0000313" key="19">
    <source>
        <dbReference type="Proteomes" id="UP000586067"/>
    </source>
</evidence>
<evidence type="ECO:0000256" key="10">
    <source>
        <dbReference type="ARBA" id="ARBA00023077"/>
    </source>
</evidence>
<reference evidence="18 19" key="1">
    <citation type="submission" date="2020-04" db="EMBL/GenBank/DDBJ databases">
        <title>Marinomonas sp. M1K-6 isolated from the deep seawater of the Mariana Trench.</title>
        <authorList>
            <person name="Li Y."/>
        </authorList>
    </citation>
    <scope>NUCLEOTIDE SEQUENCE [LARGE SCALE GENOMIC DNA]</scope>
    <source>
        <strain evidence="18 19">M1K-6</strain>
    </source>
</reference>
<keyword evidence="11 14" id="KW-0472">Membrane</keyword>
<dbReference type="InterPro" id="IPR039426">
    <property type="entry name" value="TonB-dep_rcpt-like"/>
</dbReference>
<dbReference type="PANTHER" id="PTHR32552">
    <property type="entry name" value="FERRICHROME IRON RECEPTOR-RELATED"/>
    <property type="match status" value="1"/>
</dbReference>
<proteinExistence type="inferred from homology"/>
<dbReference type="Proteomes" id="UP000586067">
    <property type="component" value="Unassembled WGS sequence"/>
</dbReference>
<dbReference type="InterPro" id="IPR011662">
    <property type="entry name" value="Secretin/TonB_short_N"/>
</dbReference>
<comment type="caution">
    <text evidence="18">The sequence shown here is derived from an EMBL/GenBank/DDBJ whole genome shotgun (WGS) entry which is preliminary data.</text>
</comment>
<evidence type="ECO:0000256" key="4">
    <source>
        <dbReference type="ARBA" id="ARBA00022452"/>
    </source>
</evidence>
<evidence type="ECO:0000256" key="11">
    <source>
        <dbReference type="ARBA" id="ARBA00023136"/>
    </source>
</evidence>
<keyword evidence="9" id="KW-0406">Ion transport</keyword>
<dbReference type="SMART" id="SM00965">
    <property type="entry name" value="STN"/>
    <property type="match status" value="1"/>
</dbReference>
<dbReference type="Gene3D" id="2.170.130.10">
    <property type="entry name" value="TonB-dependent receptor, plug domain"/>
    <property type="match status" value="1"/>
</dbReference>
<dbReference type="SUPFAM" id="SSF56935">
    <property type="entry name" value="Porins"/>
    <property type="match status" value="1"/>
</dbReference>
<evidence type="ECO:0000256" key="7">
    <source>
        <dbReference type="ARBA" id="ARBA00022729"/>
    </source>
</evidence>
<keyword evidence="12 18" id="KW-0675">Receptor</keyword>
<evidence type="ECO:0000256" key="12">
    <source>
        <dbReference type="ARBA" id="ARBA00023170"/>
    </source>
</evidence>
<dbReference type="Pfam" id="PF00593">
    <property type="entry name" value="TonB_dep_Rec_b-barrel"/>
    <property type="match status" value="1"/>
</dbReference>
<dbReference type="GO" id="GO:0015344">
    <property type="term" value="F:siderophore uptake transmembrane transporter activity"/>
    <property type="evidence" value="ECO:0007669"/>
    <property type="project" value="TreeGrafter"/>
</dbReference>
<dbReference type="AlphaFoldDB" id="A0A847R4N7"/>
<dbReference type="NCBIfam" id="TIGR01783">
    <property type="entry name" value="TonB-siderophor"/>
    <property type="match status" value="1"/>
</dbReference>
<dbReference type="CDD" id="cd01347">
    <property type="entry name" value="ligand_gated_channel"/>
    <property type="match status" value="1"/>
</dbReference>
<gene>
    <name evidence="18" type="ORF">HGG82_07410</name>
</gene>
<organism evidence="18 19">
    <name type="scientific">Marinomonas profundi</name>
    <dbReference type="NCBI Taxonomy" id="2726122"/>
    <lineage>
        <taxon>Bacteria</taxon>
        <taxon>Pseudomonadati</taxon>
        <taxon>Pseudomonadota</taxon>
        <taxon>Gammaproteobacteria</taxon>
        <taxon>Oceanospirillales</taxon>
        <taxon>Oceanospirillaceae</taxon>
        <taxon>Marinomonas</taxon>
    </lineage>
</organism>
<evidence type="ECO:0000259" key="17">
    <source>
        <dbReference type="SMART" id="SM00965"/>
    </source>
</evidence>
<keyword evidence="10 16" id="KW-0798">TonB box</keyword>